<keyword evidence="2 4" id="KW-0238">DNA-binding</keyword>
<sequence length="362" mass="38471">MTPPYARIAAELRRRIAEGELAPGDRVPSTRQVAAQWGVALATATRALAELRREGLVRAEPRVGTVVAEPPPAFPSPDVRSPALPSPAVPSPALPLPASSPAPGAAAQKGDRTRLTPPPSHDAETARRRPGPGTERELTRERVVRAAIEIADAEGPAALSMRGVAARLGVAAMSPYRYVGGKDDLILLMADAAFGELAYPADPPEGWRERLEIAGRTLWATFRRHPWLAQLSPLGRPLPLPGLTAHADWALAALDGLGLDPSTVVDVHILLYSHVQGLAINLEREAQTAAATGLSEDQWMDVQGPALSAIAGSGRYPAFAKVIGDLGEDGYDFRLDDLFELGMRLLLDGITGLVERSRASGR</sequence>
<dbReference type="InterPro" id="IPR004111">
    <property type="entry name" value="Repressor_TetR_C"/>
</dbReference>
<evidence type="ECO:0000313" key="8">
    <source>
        <dbReference type="EMBL" id="MBD3143359.1"/>
    </source>
</evidence>
<dbReference type="InterPro" id="IPR036271">
    <property type="entry name" value="Tet_transcr_reg_TetR-rel_C_sf"/>
</dbReference>
<feature type="compositionally biased region" description="Pro residues" evidence="5">
    <location>
        <begin position="84"/>
        <end position="100"/>
    </location>
</feature>
<proteinExistence type="predicted"/>
<dbReference type="EMBL" id="JACXRZ010000005">
    <property type="protein sequence ID" value="MBD3143359.1"/>
    <property type="molecule type" value="Genomic_DNA"/>
</dbReference>
<evidence type="ECO:0000256" key="3">
    <source>
        <dbReference type="ARBA" id="ARBA00023163"/>
    </source>
</evidence>
<dbReference type="Gene3D" id="1.10.10.60">
    <property type="entry name" value="Homeodomain-like"/>
    <property type="match status" value="1"/>
</dbReference>
<dbReference type="InterPro" id="IPR036390">
    <property type="entry name" value="WH_DNA-bd_sf"/>
</dbReference>
<feature type="DNA-binding region" description="H-T-H motif" evidence="4">
    <location>
        <begin position="160"/>
        <end position="179"/>
    </location>
</feature>
<dbReference type="SUPFAM" id="SSF46785">
    <property type="entry name" value="Winged helix' DNA-binding domain"/>
    <property type="match status" value="1"/>
</dbReference>
<accession>A0ABR8L0X9</accession>
<dbReference type="PROSITE" id="PS50949">
    <property type="entry name" value="HTH_GNTR"/>
    <property type="match status" value="1"/>
</dbReference>
<evidence type="ECO:0000313" key="9">
    <source>
        <dbReference type="Proteomes" id="UP000653231"/>
    </source>
</evidence>
<keyword evidence="3" id="KW-0804">Transcription</keyword>
<dbReference type="InterPro" id="IPR000524">
    <property type="entry name" value="Tscrpt_reg_HTH_GntR"/>
</dbReference>
<evidence type="ECO:0000256" key="5">
    <source>
        <dbReference type="SAM" id="MobiDB-lite"/>
    </source>
</evidence>
<name>A0ABR8L0X9_9ACTN</name>
<dbReference type="RefSeq" id="WP_191051045.1">
    <property type="nucleotide sequence ID" value="NZ_JACXRZ010000005.1"/>
</dbReference>
<organism evidence="8 9">
    <name type="scientific">Microbispora bryophytorum subsp. camponoti</name>
    <dbReference type="NCBI Taxonomy" id="1677852"/>
    <lineage>
        <taxon>Bacteria</taxon>
        <taxon>Bacillati</taxon>
        <taxon>Actinomycetota</taxon>
        <taxon>Actinomycetes</taxon>
        <taxon>Streptosporangiales</taxon>
        <taxon>Streptosporangiaceae</taxon>
        <taxon>Microbispora</taxon>
    </lineage>
</organism>
<evidence type="ECO:0000256" key="1">
    <source>
        <dbReference type="ARBA" id="ARBA00023015"/>
    </source>
</evidence>
<evidence type="ECO:0000256" key="2">
    <source>
        <dbReference type="ARBA" id="ARBA00023125"/>
    </source>
</evidence>
<comment type="caution">
    <text evidence="8">The sequence shown here is derived from an EMBL/GenBank/DDBJ whole genome shotgun (WGS) entry which is preliminary data.</text>
</comment>
<dbReference type="SUPFAM" id="SSF48498">
    <property type="entry name" value="Tetracyclin repressor-like, C-terminal domain"/>
    <property type="match status" value="1"/>
</dbReference>
<reference evidence="8 9" key="1">
    <citation type="submission" date="2020-09" db="EMBL/GenBank/DDBJ databases">
        <title>Actinomycete isolated from the Camponotus japonicus Mayr.</title>
        <authorList>
            <person name="Gong X."/>
        </authorList>
    </citation>
    <scope>NUCLEOTIDE SEQUENCE [LARGE SCALE GENOMIC DNA]</scope>
    <source>
        <strain evidence="8 9">2C-HV3</strain>
    </source>
</reference>
<dbReference type="Gene3D" id="1.10.357.10">
    <property type="entry name" value="Tetracycline Repressor, domain 2"/>
    <property type="match status" value="1"/>
</dbReference>
<dbReference type="InterPro" id="IPR050679">
    <property type="entry name" value="Bact_HTH_transcr_reg"/>
</dbReference>
<evidence type="ECO:0000259" key="7">
    <source>
        <dbReference type="PROSITE" id="PS50977"/>
    </source>
</evidence>
<dbReference type="CDD" id="cd07377">
    <property type="entry name" value="WHTH_GntR"/>
    <property type="match status" value="1"/>
</dbReference>
<protein>
    <submittedName>
        <fullName evidence="8">GntR family transcriptional regulator</fullName>
    </submittedName>
</protein>
<dbReference type="Pfam" id="PF00440">
    <property type="entry name" value="TetR_N"/>
    <property type="match status" value="1"/>
</dbReference>
<gene>
    <name evidence="8" type="ORF">IEQ31_09220</name>
</gene>
<dbReference type="PROSITE" id="PS50977">
    <property type="entry name" value="HTH_TETR_2"/>
    <property type="match status" value="1"/>
</dbReference>
<evidence type="ECO:0000256" key="4">
    <source>
        <dbReference type="PROSITE-ProRule" id="PRU00335"/>
    </source>
</evidence>
<dbReference type="Pfam" id="PF02909">
    <property type="entry name" value="TetR_C_1"/>
    <property type="match status" value="1"/>
</dbReference>
<dbReference type="PANTHER" id="PTHR44846:SF17">
    <property type="entry name" value="GNTR-FAMILY TRANSCRIPTIONAL REGULATOR"/>
    <property type="match status" value="1"/>
</dbReference>
<dbReference type="SMART" id="SM00345">
    <property type="entry name" value="HTH_GNTR"/>
    <property type="match status" value="1"/>
</dbReference>
<keyword evidence="1" id="KW-0805">Transcription regulation</keyword>
<dbReference type="InterPro" id="IPR009057">
    <property type="entry name" value="Homeodomain-like_sf"/>
</dbReference>
<dbReference type="PANTHER" id="PTHR44846">
    <property type="entry name" value="MANNOSYL-D-GLYCERATE TRANSPORT/METABOLISM SYSTEM REPRESSOR MNGR-RELATED"/>
    <property type="match status" value="1"/>
</dbReference>
<feature type="domain" description="HTH gntR-type" evidence="6">
    <location>
        <begin position="2"/>
        <end position="70"/>
    </location>
</feature>
<dbReference type="SUPFAM" id="SSF46689">
    <property type="entry name" value="Homeodomain-like"/>
    <property type="match status" value="1"/>
</dbReference>
<dbReference type="InterPro" id="IPR036388">
    <property type="entry name" value="WH-like_DNA-bd_sf"/>
</dbReference>
<feature type="domain" description="HTH tetR-type" evidence="7">
    <location>
        <begin position="137"/>
        <end position="197"/>
    </location>
</feature>
<feature type="region of interest" description="Disordered" evidence="5">
    <location>
        <begin position="66"/>
        <end position="139"/>
    </location>
</feature>
<dbReference type="Proteomes" id="UP000653231">
    <property type="component" value="Unassembled WGS sequence"/>
</dbReference>
<keyword evidence="9" id="KW-1185">Reference proteome</keyword>
<dbReference type="InterPro" id="IPR001647">
    <property type="entry name" value="HTH_TetR"/>
</dbReference>
<dbReference type="Pfam" id="PF00392">
    <property type="entry name" value="GntR"/>
    <property type="match status" value="1"/>
</dbReference>
<dbReference type="Gene3D" id="1.10.10.10">
    <property type="entry name" value="Winged helix-like DNA-binding domain superfamily/Winged helix DNA-binding domain"/>
    <property type="match status" value="1"/>
</dbReference>
<evidence type="ECO:0000259" key="6">
    <source>
        <dbReference type="PROSITE" id="PS50949"/>
    </source>
</evidence>